<proteinExistence type="predicted"/>
<evidence type="ECO:0000313" key="3">
    <source>
        <dbReference type="Proteomes" id="UP001054252"/>
    </source>
</evidence>
<accession>A0AAV5M9S2</accession>
<dbReference type="EMBL" id="BPVZ01000212">
    <property type="protein sequence ID" value="GKV46615.1"/>
    <property type="molecule type" value="Genomic_DNA"/>
</dbReference>
<dbReference type="AlphaFoldDB" id="A0AAV5M9S2"/>
<evidence type="ECO:0000256" key="1">
    <source>
        <dbReference type="SAM" id="MobiDB-lite"/>
    </source>
</evidence>
<dbReference type="Proteomes" id="UP001054252">
    <property type="component" value="Unassembled WGS sequence"/>
</dbReference>
<organism evidence="2 3">
    <name type="scientific">Rubroshorea leprosula</name>
    <dbReference type="NCBI Taxonomy" id="152421"/>
    <lineage>
        <taxon>Eukaryota</taxon>
        <taxon>Viridiplantae</taxon>
        <taxon>Streptophyta</taxon>
        <taxon>Embryophyta</taxon>
        <taxon>Tracheophyta</taxon>
        <taxon>Spermatophyta</taxon>
        <taxon>Magnoliopsida</taxon>
        <taxon>eudicotyledons</taxon>
        <taxon>Gunneridae</taxon>
        <taxon>Pentapetalae</taxon>
        <taxon>rosids</taxon>
        <taxon>malvids</taxon>
        <taxon>Malvales</taxon>
        <taxon>Dipterocarpaceae</taxon>
        <taxon>Rubroshorea</taxon>
    </lineage>
</organism>
<comment type="caution">
    <text evidence="2">The sequence shown here is derived from an EMBL/GenBank/DDBJ whole genome shotgun (WGS) entry which is preliminary data.</text>
</comment>
<feature type="region of interest" description="Disordered" evidence="1">
    <location>
        <begin position="74"/>
        <end position="99"/>
    </location>
</feature>
<reference evidence="2 3" key="1">
    <citation type="journal article" date="2021" name="Commun. Biol.">
        <title>The genome of Shorea leprosula (Dipterocarpaceae) highlights the ecological relevance of drought in aseasonal tropical rainforests.</title>
        <authorList>
            <person name="Ng K.K.S."/>
            <person name="Kobayashi M.J."/>
            <person name="Fawcett J.A."/>
            <person name="Hatakeyama M."/>
            <person name="Paape T."/>
            <person name="Ng C.H."/>
            <person name="Ang C.C."/>
            <person name="Tnah L.H."/>
            <person name="Lee C.T."/>
            <person name="Nishiyama T."/>
            <person name="Sese J."/>
            <person name="O'Brien M.J."/>
            <person name="Copetti D."/>
            <person name="Mohd Noor M.I."/>
            <person name="Ong R.C."/>
            <person name="Putra M."/>
            <person name="Sireger I.Z."/>
            <person name="Indrioko S."/>
            <person name="Kosugi Y."/>
            <person name="Izuno A."/>
            <person name="Isagi Y."/>
            <person name="Lee S.L."/>
            <person name="Shimizu K.K."/>
        </authorList>
    </citation>
    <scope>NUCLEOTIDE SEQUENCE [LARGE SCALE GENOMIC DNA]</scope>
    <source>
        <strain evidence="2">214</strain>
    </source>
</reference>
<protein>
    <submittedName>
        <fullName evidence="2">Uncharacterized protein</fullName>
    </submittedName>
</protein>
<gene>
    <name evidence="2" type="ORF">SLEP1_g53589</name>
</gene>
<keyword evidence="3" id="KW-1185">Reference proteome</keyword>
<name>A0AAV5M9S2_9ROSI</name>
<sequence>MQGKVMNPASKEPRNWVLRTQQLGSSRNPDLGSANPETGFFAEPRNWVLRGTQIWVPRTKHRGIQIWVPLTQQRGSVNPTTGCREEPKLGSPTCKEPSS</sequence>
<evidence type="ECO:0000313" key="2">
    <source>
        <dbReference type="EMBL" id="GKV46615.1"/>
    </source>
</evidence>